<accession>A0A5N5WTH2</accession>
<reference evidence="2 3" key="1">
    <citation type="submission" date="2019-04" db="EMBL/GenBank/DDBJ databases">
        <title>Friends and foes A comparative genomics study of 23 Aspergillus species from section Flavi.</title>
        <authorList>
            <consortium name="DOE Joint Genome Institute"/>
            <person name="Kjaerbolling I."/>
            <person name="Vesth T."/>
            <person name="Frisvad J.C."/>
            <person name="Nybo J.L."/>
            <person name="Theobald S."/>
            <person name="Kildgaard S."/>
            <person name="Isbrandt T."/>
            <person name="Kuo A."/>
            <person name="Sato A."/>
            <person name="Lyhne E.K."/>
            <person name="Kogle M.E."/>
            <person name="Wiebenga A."/>
            <person name="Kun R.S."/>
            <person name="Lubbers R.J."/>
            <person name="Makela M.R."/>
            <person name="Barry K."/>
            <person name="Chovatia M."/>
            <person name="Clum A."/>
            <person name="Daum C."/>
            <person name="Haridas S."/>
            <person name="He G."/>
            <person name="LaButti K."/>
            <person name="Lipzen A."/>
            <person name="Mondo S."/>
            <person name="Riley R."/>
            <person name="Salamov A."/>
            <person name="Simmons B.A."/>
            <person name="Magnuson J.K."/>
            <person name="Henrissat B."/>
            <person name="Mortensen U.H."/>
            <person name="Larsen T.O."/>
            <person name="Devries R.P."/>
            <person name="Grigoriev I.V."/>
            <person name="Machida M."/>
            <person name="Baker S.E."/>
            <person name="Andersen M.R."/>
        </authorList>
    </citation>
    <scope>NUCLEOTIDE SEQUENCE [LARGE SCALE GENOMIC DNA]</scope>
    <source>
        <strain evidence="2 3">CBS 151.66</strain>
    </source>
</reference>
<feature type="transmembrane region" description="Helical" evidence="1">
    <location>
        <begin position="35"/>
        <end position="55"/>
    </location>
</feature>
<gene>
    <name evidence="2" type="ORF">BDV29DRAFT_194051</name>
</gene>
<keyword evidence="1" id="KW-0472">Membrane</keyword>
<keyword evidence="1" id="KW-1133">Transmembrane helix</keyword>
<dbReference type="OrthoDB" id="3254104at2759"/>
<dbReference type="EMBL" id="ML732301">
    <property type="protein sequence ID" value="KAB8070470.1"/>
    <property type="molecule type" value="Genomic_DNA"/>
</dbReference>
<dbReference type="AlphaFoldDB" id="A0A5N5WTH2"/>
<keyword evidence="1" id="KW-0812">Transmembrane</keyword>
<sequence>MVPRSWRTSKHDYRNQSDSPTRYVKMLLDMEKIPILDNILAGGFSWILLAGYLVFPGTFTSLRKSTSFQETASSSEIGKTAYIAVQNVSLLGVAAACCCIGLFGSSWLCYRNRHNYVWLARKVFLPVLINSATGLFNTLINVYTARAGSWSVTATITAAVTGSFAFSSAILFGVYNNWLLARLQSAFDAEMDR</sequence>
<feature type="transmembrane region" description="Helical" evidence="1">
    <location>
        <begin position="122"/>
        <end position="144"/>
    </location>
</feature>
<feature type="transmembrane region" description="Helical" evidence="1">
    <location>
        <begin position="88"/>
        <end position="110"/>
    </location>
</feature>
<feature type="transmembrane region" description="Helical" evidence="1">
    <location>
        <begin position="150"/>
        <end position="175"/>
    </location>
</feature>
<name>A0A5N5WTH2_9EURO</name>
<evidence type="ECO:0000256" key="1">
    <source>
        <dbReference type="SAM" id="Phobius"/>
    </source>
</evidence>
<dbReference type="Proteomes" id="UP000326565">
    <property type="component" value="Unassembled WGS sequence"/>
</dbReference>
<protein>
    <submittedName>
        <fullName evidence="2">Uncharacterized protein</fullName>
    </submittedName>
</protein>
<keyword evidence="3" id="KW-1185">Reference proteome</keyword>
<evidence type="ECO:0000313" key="2">
    <source>
        <dbReference type="EMBL" id="KAB8070470.1"/>
    </source>
</evidence>
<proteinExistence type="predicted"/>
<organism evidence="2 3">
    <name type="scientific">Aspergillus leporis</name>
    <dbReference type="NCBI Taxonomy" id="41062"/>
    <lineage>
        <taxon>Eukaryota</taxon>
        <taxon>Fungi</taxon>
        <taxon>Dikarya</taxon>
        <taxon>Ascomycota</taxon>
        <taxon>Pezizomycotina</taxon>
        <taxon>Eurotiomycetes</taxon>
        <taxon>Eurotiomycetidae</taxon>
        <taxon>Eurotiales</taxon>
        <taxon>Aspergillaceae</taxon>
        <taxon>Aspergillus</taxon>
        <taxon>Aspergillus subgen. Circumdati</taxon>
    </lineage>
</organism>
<evidence type="ECO:0000313" key="3">
    <source>
        <dbReference type="Proteomes" id="UP000326565"/>
    </source>
</evidence>